<dbReference type="EMBL" id="FOHX01000022">
    <property type="protein sequence ID" value="SEU43999.1"/>
    <property type="molecule type" value="Genomic_DNA"/>
</dbReference>
<evidence type="ECO:0000313" key="4">
    <source>
        <dbReference type="EMBL" id="SEU43999.1"/>
    </source>
</evidence>
<protein>
    <submittedName>
        <fullName evidence="4">NAD(P)-dependent dehydrogenase, short-chain alcohol dehydrogenase family</fullName>
    </submittedName>
</protein>
<keyword evidence="2" id="KW-0521">NADP</keyword>
<dbReference type="SUPFAM" id="SSF51735">
    <property type="entry name" value="NAD(P)-binding Rossmann-fold domains"/>
    <property type="match status" value="1"/>
</dbReference>
<reference evidence="4 5" key="1">
    <citation type="submission" date="2016-10" db="EMBL/GenBank/DDBJ databases">
        <authorList>
            <person name="de Groot N.N."/>
        </authorList>
    </citation>
    <scope>NUCLEOTIDE SEQUENCE [LARGE SCALE GENOMIC DNA]</scope>
    <source>
        <strain evidence="4 5">CGMCC 4.5598</strain>
    </source>
</reference>
<gene>
    <name evidence="4" type="ORF">SAMN05421811_122125</name>
</gene>
<dbReference type="Proteomes" id="UP000199361">
    <property type="component" value="Unassembled WGS sequence"/>
</dbReference>
<sequence length="262" mass="27657">MASPRPHRSWQAVGPVPMIEAMTADLRTVALVTGANKGLGLETVRQLSSRGWRVFLTARDRERGRQAADSLAGQGLDVAFVELDVTSDDSAATAVKKVAEQTDHLDVLVNNAGVGGPLMDPADMHAGMLRPLYEANVFGPVRVTHTFLPLLRRSEHPRVVMVSSALASLANAADPARPEHGFLALDYASSKTALNMIVSQYARALPTFKINAAGPGNSATDMNHHTGIHTVAEAAEVVVGLATLEPDGPTGGFFGGDGPIPW</sequence>
<dbReference type="GO" id="GO:0016616">
    <property type="term" value="F:oxidoreductase activity, acting on the CH-OH group of donors, NAD or NADP as acceptor"/>
    <property type="evidence" value="ECO:0007669"/>
    <property type="project" value="InterPro"/>
</dbReference>
<evidence type="ECO:0000256" key="1">
    <source>
        <dbReference type="ARBA" id="ARBA00006484"/>
    </source>
</evidence>
<dbReference type="InterPro" id="IPR002347">
    <property type="entry name" value="SDR_fam"/>
</dbReference>
<dbReference type="CDD" id="cd05324">
    <property type="entry name" value="carb_red_PTCR-like_SDR_c"/>
    <property type="match status" value="1"/>
</dbReference>
<comment type="similarity">
    <text evidence="1">Belongs to the short-chain dehydrogenases/reductases (SDR) family.</text>
</comment>
<dbReference type="InterPro" id="IPR045313">
    <property type="entry name" value="CBR1-like"/>
</dbReference>
<organism evidence="4 5">
    <name type="scientific">Nonomuraea wenchangensis</name>
    <dbReference type="NCBI Taxonomy" id="568860"/>
    <lineage>
        <taxon>Bacteria</taxon>
        <taxon>Bacillati</taxon>
        <taxon>Actinomycetota</taxon>
        <taxon>Actinomycetes</taxon>
        <taxon>Streptosporangiales</taxon>
        <taxon>Streptosporangiaceae</taxon>
        <taxon>Nonomuraea</taxon>
    </lineage>
</organism>
<keyword evidence="5" id="KW-1185">Reference proteome</keyword>
<dbReference type="STRING" id="568860.SAMN05421811_122125"/>
<dbReference type="Gene3D" id="3.40.50.720">
    <property type="entry name" value="NAD(P)-binding Rossmann-like Domain"/>
    <property type="match status" value="1"/>
</dbReference>
<dbReference type="PRINTS" id="PR00081">
    <property type="entry name" value="GDHRDH"/>
</dbReference>
<proteinExistence type="inferred from homology"/>
<dbReference type="PROSITE" id="PS00061">
    <property type="entry name" value="ADH_SHORT"/>
    <property type="match status" value="1"/>
</dbReference>
<evidence type="ECO:0000256" key="3">
    <source>
        <dbReference type="ARBA" id="ARBA00023002"/>
    </source>
</evidence>
<evidence type="ECO:0000313" key="5">
    <source>
        <dbReference type="Proteomes" id="UP000199361"/>
    </source>
</evidence>
<dbReference type="PANTHER" id="PTHR43490">
    <property type="entry name" value="(+)-NEOMENTHOL DEHYDROGENASE"/>
    <property type="match status" value="1"/>
</dbReference>
<evidence type="ECO:0000256" key="2">
    <source>
        <dbReference type="ARBA" id="ARBA00022857"/>
    </source>
</evidence>
<dbReference type="InterPro" id="IPR020904">
    <property type="entry name" value="Sc_DH/Rdtase_CS"/>
</dbReference>
<dbReference type="InterPro" id="IPR036291">
    <property type="entry name" value="NAD(P)-bd_dom_sf"/>
</dbReference>
<dbReference type="Pfam" id="PF00106">
    <property type="entry name" value="adh_short"/>
    <property type="match status" value="1"/>
</dbReference>
<accession>A0A1I0LQ54</accession>
<dbReference type="AlphaFoldDB" id="A0A1I0LQ54"/>
<dbReference type="PANTHER" id="PTHR43490:SF99">
    <property type="entry name" value="SHORT-CHAIN DEHYDROGENASE_REDUCTASE"/>
    <property type="match status" value="1"/>
</dbReference>
<keyword evidence="3" id="KW-0560">Oxidoreductase</keyword>
<name>A0A1I0LQ54_9ACTN</name>